<feature type="signal peptide" evidence="4">
    <location>
        <begin position="1"/>
        <end position="18"/>
    </location>
</feature>
<sequence length="420" mass="47510">MYLAYILLIIYTTGVVNSGQNKLQCKDEAGNDVDWYVLYKVPKTSESSDPIIRKGLAYLYITSDTVANGWQLSKKEIGSKDSVPGKTLSLLYKDDLAPDILWILYNDQAPNKNQSTVRYGHTKGVLMTDNTRGFWLIHSVPSYPPVPKTGTENKSRKLKQSEQREAGDTNDDHNNNNDDGNMNMDVDNDVPDGEYAYPKSGQLYGQSFLCISMGSNQMNAVGLQLMYNQIMTYRYNLPEIMVNEYPSLVNASKHVRPKKAPYFHKEEIVSSGRQEFISFAKSDKWQKELYDDLIAPELKSDLLAETWLNGRGKLPSECSGSKVQNVRSIVLNAANVDFKSSRDHSKWAVTQTNKKNRNWVCIGDINRANTQFNRGGGAVCVNLPQLWTNYRGSVNEVEPCPKKKKGFFGRIRDSIFSWFG</sequence>
<protein>
    <recommendedName>
        <fullName evidence="7">Plancitoxin-1</fullName>
    </recommendedName>
</protein>
<organism evidence="5 6">
    <name type="scientific">Cotesia glomerata</name>
    <name type="common">Lepidopteran parasitic wasp</name>
    <name type="synonym">Apanteles glomeratus</name>
    <dbReference type="NCBI Taxonomy" id="32391"/>
    <lineage>
        <taxon>Eukaryota</taxon>
        <taxon>Metazoa</taxon>
        <taxon>Ecdysozoa</taxon>
        <taxon>Arthropoda</taxon>
        <taxon>Hexapoda</taxon>
        <taxon>Insecta</taxon>
        <taxon>Pterygota</taxon>
        <taxon>Neoptera</taxon>
        <taxon>Endopterygota</taxon>
        <taxon>Hymenoptera</taxon>
        <taxon>Apocrita</taxon>
        <taxon>Ichneumonoidea</taxon>
        <taxon>Braconidae</taxon>
        <taxon>Microgastrinae</taxon>
        <taxon>Cotesia</taxon>
    </lineage>
</organism>
<evidence type="ECO:0000256" key="4">
    <source>
        <dbReference type="SAM" id="SignalP"/>
    </source>
</evidence>
<evidence type="ECO:0000256" key="3">
    <source>
        <dbReference type="SAM" id="MobiDB-lite"/>
    </source>
</evidence>
<comment type="similarity">
    <text evidence="1">Belongs to the DNase II family.</text>
</comment>
<feature type="compositionally biased region" description="Basic and acidic residues" evidence="3">
    <location>
        <begin position="151"/>
        <end position="176"/>
    </location>
</feature>
<proteinExistence type="inferred from homology"/>
<reference evidence="5 6" key="1">
    <citation type="journal article" date="2021" name="J. Hered.">
        <title>A chromosome-level genome assembly of the parasitoid wasp, Cotesia glomerata (Hymenoptera: Braconidae).</title>
        <authorList>
            <person name="Pinto B.J."/>
            <person name="Weis J.J."/>
            <person name="Gamble T."/>
            <person name="Ode P.J."/>
            <person name="Paul R."/>
            <person name="Zaspel J.M."/>
        </authorList>
    </citation>
    <scope>NUCLEOTIDE SEQUENCE [LARGE SCALE GENOMIC DNA]</scope>
    <source>
        <strain evidence="5">CgM1</strain>
    </source>
</reference>
<name>A0AAV7J2B9_COTGL</name>
<evidence type="ECO:0008006" key="7">
    <source>
        <dbReference type="Google" id="ProtNLM"/>
    </source>
</evidence>
<dbReference type="PANTHER" id="PTHR10858:SF23">
    <property type="entry name" value="DEOXYRIBONUCLEASE II"/>
    <property type="match status" value="1"/>
</dbReference>
<gene>
    <name evidence="5" type="ORF">KQX54_011376</name>
</gene>
<comment type="caution">
    <text evidence="5">The sequence shown here is derived from an EMBL/GenBank/DDBJ whole genome shotgun (WGS) entry which is preliminary data.</text>
</comment>
<dbReference type="InterPro" id="IPR004947">
    <property type="entry name" value="DNase_II"/>
</dbReference>
<accession>A0AAV7J2B9</accession>
<dbReference type="GO" id="GO:0004531">
    <property type="term" value="F:deoxyribonuclease II activity"/>
    <property type="evidence" value="ECO:0007669"/>
    <property type="project" value="InterPro"/>
</dbReference>
<dbReference type="Proteomes" id="UP000826195">
    <property type="component" value="Unassembled WGS sequence"/>
</dbReference>
<feature type="chain" id="PRO_5043854666" description="Plancitoxin-1" evidence="4">
    <location>
        <begin position="19"/>
        <end position="420"/>
    </location>
</feature>
<dbReference type="CDD" id="cd09121">
    <property type="entry name" value="PLDc_DNaseII_2"/>
    <property type="match status" value="1"/>
</dbReference>
<keyword evidence="4" id="KW-0732">Signal</keyword>
<keyword evidence="6" id="KW-1185">Reference proteome</keyword>
<evidence type="ECO:0000313" key="5">
    <source>
        <dbReference type="EMBL" id="KAH0564312.1"/>
    </source>
</evidence>
<dbReference type="Pfam" id="PF03265">
    <property type="entry name" value="DNase_II"/>
    <property type="match status" value="1"/>
</dbReference>
<dbReference type="PANTHER" id="PTHR10858">
    <property type="entry name" value="DEOXYRIBONUCLEASE II"/>
    <property type="match status" value="1"/>
</dbReference>
<feature type="region of interest" description="Disordered" evidence="3">
    <location>
        <begin position="145"/>
        <end position="192"/>
    </location>
</feature>
<dbReference type="CDD" id="cd09120">
    <property type="entry name" value="PLDc_DNaseII_1"/>
    <property type="match status" value="1"/>
</dbReference>
<evidence type="ECO:0000256" key="2">
    <source>
        <dbReference type="ARBA" id="ARBA00022801"/>
    </source>
</evidence>
<evidence type="ECO:0000256" key="1">
    <source>
        <dbReference type="ARBA" id="ARBA00007527"/>
    </source>
</evidence>
<evidence type="ECO:0000313" key="6">
    <source>
        <dbReference type="Proteomes" id="UP000826195"/>
    </source>
</evidence>
<dbReference type="EMBL" id="JAHXZJ010000002">
    <property type="protein sequence ID" value="KAH0564312.1"/>
    <property type="molecule type" value="Genomic_DNA"/>
</dbReference>
<keyword evidence="2" id="KW-0378">Hydrolase</keyword>
<dbReference type="AlphaFoldDB" id="A0AAV7J2B9"/>
<dbReference type="GO" id="GO:0006309">
    <property type="term" value="P:apoptotic DNA fragmentation"/>
    <property type="evidence" value="ECO:0007669"/>
    <property type="project" value="TreeGrafter"/>
</dbReference>